<dbReference type="Pfam" id="PF02016">
    <property type="entry name" value="Peptidase_S66"/>
    <property type="match status" value="1"/>
</dbReference>
<keyword evidence="3" id="KW-0645">Protease</keyword>
<dbReference type="EMBL" id="JBHTBN010000004">
    <property type="protein sequence ID" value="MFC7357770.1"/>
    <property type="molecule type" value="Genomic_DNA"/>
</dbReference>
<evidence type="ECO:0000259" key="6">
    <source>
        <dbReference type="Pfam" id="PF02016"/>
    </source>
</evidence>
<dbReference type="InterPro" id="IPR029062">
    <property type="entry name" value="Class_I_gatase-like"/>
</dbReference>
<dbReference type="PANTHER" id="PTHR30237">
    <property type="entry name" value="MURAMOYLTETRAPEPTIDE CARBOXYPEPTIDASE"/>
    <property type="match status" value="1"/>
</dbReference>
<dbReference type="RefSeq" id="WP_380217627.1">
    <property type="nucleotide sequence ID" value="NZ_JBHTBN010000004.1"/>
</dbReference>
<keyword evidence="5" id="KW-0720">Serine protease</keyword>
<dbReference type="Proteomes" id="UP001596415">
    <property type="component" value="Unassembled WGS sequence"/>
</dbReference>
<evidence type="ECO:0000313" key="8">
    <source>
        <dbReference type="EMBL" id="MFC7357770.1"/>
    </source>
</evidence>
<keyword evidence="4" id="KW-0378">Hydrolase</keyword>
<dbReference type="Pfam" id="PF17676">
    <property type="entry name" value="Peptidase_S66C"/>
    <property type="match status" value="1"/>
</dbReference>
<proteinExistence type="inferred from homology"/>
<dbReference type="SUPFAM" id="SSF141986">
    <property type="entry name" value="LD-carboxypeptidase A C-terminal domain-like"/>
    <property type="match status" value="1"/>
</dbReference>
<reference evidence="9" key="1">
    <citation type="journal article" date="2019" name="Int. J. Syst. Evol. Microbiol.">
        <title>The Global Catalogue of Microorganisms (GCM) 10K type strain sequencing project: providing services to taxonomists for standard genome sequencing and annotation.</title>
        <authorList>
            <consortium name="The Broad Institute Genomics Platform"/>
            <consortium name="The Broad Institute Genome Sequencing Center for Infectious Disease"/>
            <person name="Wu L."/>
            <person name="Ma J."/>
        </authorList>
    </citation>
    <scope>NUCLEOTIDE SEQUENCE [LARGE SCALE GENOMIC DNA]</scope>
    <source>
        <strain evidence="9">CGMCC 1.16306</strain>
    </source>
</reference>
<feature type="domain" description="LD-carboxypeptidase N-terminal" evidence="6">
    <location>
        <begin position="13"/>
        <end position="128"/>
    </location>
</feature>
<gene>
    <name evidence="8" type="ORF">ACFQO1_08730</name>
</gene>
<evidence type="ECO:0000256" key="2">
    <source>
        <dbReference type="ARBA" id="ARBA00022645"/>
    </source>
</evidence>
<evidence type="ECO:0000313" key="9">
    <source>
        <dbReference type="Proteomes" id="UP001596415"/>
    </source>
</evidence>
<dbReference type="SUPFAM" id="SSF52317">
    <property type="entry name" value="Class I glutamine amidotransferase-like"/>
    <property type="match status" value="1"/>
</dbReference>
<dbReference type="PIRSF" id="PIRSF028757">
    <property type="entry name" value="LD-carboxypeptidase"/>
    <property type="match status" value="1"/>
</dbReference>
<comment type="similarity">
    <text evidence="1">Belongs to the peptidase S66 family.</text>
</comment>
<dbReference type="InterPro" id="IPR040449">
    <property type="entry name" value="Peptidase_S66_N"/>
</dbReference>
<dbReference type="InterPro" id="IPR040921">
    <property type="entry name" value="Peptidase_S66C"/>
</dbReference>
<protein>
    <submittedName>
        <fullName evidence="8">LD-carboxypeptidase</fullName>
    </submittedName>
</protein>
<evidence type="ECO:0000256" key="4">
    <source>
        <dbReference type="ARBA" id="ARBA00022801"/>
    </source>
</evidence>
<evidence type="ECO:0000256" key="3">
    <source>
        <dbReference type="ARBA" id="ARBA00022670"/>
    </source>
</evidence>
<name>A0ABW2MVB6_9FLAO</name>
<comment type="caution">
    <text evidence="8">The sequence shown here is derived from an EMBL/GenBank/DDBJ whole genome shotgun (WGS) entry which is preliminary data.</text>
</comment>
<keyword evidence="9" id="KW-1185">Reference proteome</keyword>
<dbReference type="PANTHER" id="PTHR30237:SF2">
    <property type="entry name" value="MUREIN TETRAPEPTIDE CARBOXYPEPTIDASE"/>
    <property type="match status" value="1"/>
</dbReference>
<dbReference type="Gene3D" id="3.40.50.10740">
    <property type="entry name" value="Class I glutamine amidotransferase-like"/>
    <property type="match status" value="1"/>
</dbReference>
<dbReference type="InterPro" id="IPR027478">
    <property type="entry name" value="LdcA_N"/>
</dbReference>
<dbReference type="Gene3D" id="3.50.30.60">
    <property type="entry name" value="LD-carboxypeptidase A C-terminal domain-like"/>
    <property type="match status" value="1"/>
</dbReference>
<evidence type="ECO:0000259" key="7">
    <source>
        <dbReference type="Pfam" id="PF17676"/>
    </source>
</evidence>
<evidence type="ECO:0000256" key="1">
    <source>
        <dbReference type="ARBA" id="ARBA00010233"/>
    </source>
</evidence>
<feature type="domain" description="LD-carboxypeptidase C-terminal" evidence="7">
    <location>
        <begin position="172"/>
        <end position="286"/>
    </location>
</feature>
<accession>A0ABW2MVB6</accession>
<keyword evidence="2" id="KW-0121">Carboxypeptidase</keyword>
<dbReference type="CDD" id="cd07025">
    <property type="entry name" value="Peptidase_S66"/>
    <property type="match status" value="1"/>
</dbReference>
<dbReference type="InterPro" id="IPR003507">
    <property type="entry name" value="S66_fam"/>
</dbReference>
<dbReference type="InterPro" id="IPR027461">
    <property type="entry name" value="Carboxypeptidase_A_C_sf"/>
</dbReference>
<organism evidence="8 9">
    <name type="scientific">Jejudonia soesokkakensis</name>
    <dbReference type="NCBI Taxonomy" id="1323432"/>
    <lineage>
        <taxon>Bacteria</taxon>
        <taxon>Pseudomonadati</taxon>
        <taxon>Bacteroidota</taxon>
        <taxon>Flavobacteriia</taxon>
        <taxon>Flavobacteriales</taxon>
        <taxon>Flavobacteriaceae</taxon>
        <taxon>Jejudonia</taxon>
    </lineage>
</organism>
<sequence length="299" mass="32937">MIIPPKLTQGATVAIISTARKITKKELRPALDLLSEWGLNVVLGKTIGAACDQFAGDDSLRTEDLQQMLDNPQIKAVWFARGGYGTVRIIDSIDFSAFKKTPKWLIGYSDITVLHSHIHNLGIETLHAQMPLEIEKRSAESASSIQEVLFGKEYTIKFSSESVSGNRNGTAKGQLIGGNLSILYSLCGSNSSLPTDGKILFLEDLDEYLYHIDRMLQNLKRNGMLKGLAGLIVGGMSDMSDNTIPFGKTTKEIIMETVSAYDYPVCFDFPAGHVKDNRALIMGRTVLFSVDNNKVQLKF</sequence>
<evidence type="ECO:0000256" key="5">
    <source>
        <dbReference type="ARBA" id="ARBA00022825"/>
    </source>
</evidence>